<feature type="transmembrane region" description="Helical" evidence="2">
    <location>
        <begin position="377"/>
        <end position="396"/>
    </location>
</feature>
<comment type="caution">
    <text evidence="3">The sequence shown here is derived from an EMBL/GenBank/DDBJ whole genome shotgun (WGS) entry which is preliminary data.</text>
</comment>
<feature type="region of interest" description="Disordered" evidence="1">
    <location>
        <begin position="234"/>
        <end position="292"/>
    </location>
</feature>
<reference evidence="3" key="1">
    <citation type="submission" date="2021-02" db="EMBL/GenBank/DDBJ databases">
        <authorList>
            <person name="Dougan E. K."/>
            <person name="Rhodes N."/>
            <person name="Thang M."/>
            <person name="Chan C."/>
        </authorList>
    </citation>
    <scope>NUCLEOTIDE SEQUENCE</scope>
</reference>
<feature type="region of interest" description="Disordered" evidence="1">
    <location>
        <begin position="516"/>
        <end position="569"/>
    </location>
</feature>
<evidence type="ECO:0000256" key="1">
    <source>
        <dbReference type="SAM" id="MobiDB-lite"/>
    </source>
</evidence>
<feature type="compositionally biased region" description="Low complexity" evidence="1">
    <location>
        <begin position="684"/>
        <end position="693"/>
    </location>
</feature>
<proteinExistence type="predicted"/>
<keyword evidence="2" id="KW-1133">Transmembrane helix</keyword>
<feature type="compositionally biased region" description="Basic and acidic residues" evidence="1">
    <location>
        <begin position="256"/>
        <end position="269"/>
    </location>
</feature>
<dbReference type="EMBL" id="CAJNJA010019092">
    <property type="protein sequence ID" value="CAE7438395.1"/>
    <property type="molecule type" value="Genomic_DNA"/>
</dbReference>
<dbReference type="OrthoDB" id="423937at2759"/>
<name>A0A812RI50_9DINO</name>
<protein>
    <submittedName>
        <fullName evidence="3">Uncharacterized protein</fullName>
    </submittedName>
</protein>
<sequence length="973" mass="106557">MGTTKRSGHSRSISGSVAENGRRRFPEYRVKLTQPRACIPLIGYPCAFLLGSVPAIMHVPAAAAAAGTAYTGKWLFDYNRANFQYDVPQRFGRFMTSRGMLNTQVGQYRQDVHGIAELTSSKMDTVQAMMTLVLCVCAALSDAGRIGMHGCAPPQWLVGLYSGHIYTSILYCGTALWLGMHGSLRAQCAMTSLLTRKVRLPIPSMAQLDAARSFGSAFEQQKFGDIFRVPFMRHPEDAPELPPADPGDSGEDDDDKNDKKEKGSKDGKKPGKKKASKVHLPDPRTEFSSTARDTVPSWIRDEQVVDKGGGLLGLPSRDDFEPHETPDHFKMLLAAQEEWWQYDVYARVLMLYGSCQFLYAVCYYCIGTTTAELRGFWISWSMPMLFMAAQVLILRLDVVRTSGNHMLPNAEWIGHLAPYFAVTATTLEYRHLYSPTTVILTWVFVFLTYFAHIVMAMRFLDLAWPDWNRATDMPDEPGKPWWPSSWKVPSAFRNALWLLAPPKKLEPGQHDLLHEAEGLQSTGGGAEIRRRGKDKKGKSGGKVKEVGEGLVSDEAGESSPTTYRGEAEGAYTGRSPFKAFAEARSPDLPWQLARVAICTVGGLWLYMGIALFVEMNVGPDTLMKPPGEPPWIRDQKMKNVWVPKGWHMSSEPLPSDYRLESSTLAKYEEGSVGGFNPDDIHSPGVGESGVQESHGSEHGGEHGGHESHSAHRRLAGEDGQLLRDLLKATDGLAWLHDSLKEIEANQAAPLYELPPSPAVPFMAPTVLNAKKVKWPSLFEPHHLLCRGSQLMALTSCGFGAHLANLDDEEVDAAPFALEGLGAVRSLVGGAWLDEGLQLITKVGELFDCPGVAPMKGRWSCKNSTMKLPLPHGSQLLAAAISKTEESGHIAALLFDHAPATVNLFHGASGSWTSAGEVHLPSDAGHVGLSISGQDLLALLGTNGAVLRRHIVKGPANTKQSAAREHQALSRQKE</sequence>
<feature type="region of interest" description="Disordered" evidence="1">
    <location>
        <begin position="671"/>
        <end position="712"/>
    </location>
</feature>
<organism evidence="3 4">
    <name type="scientific">Symbiodinium necroappetens</name>
    <dbReference type="NCBI Taxonomy" id="1628268"/>
    <lineage>
        <taxon>Eukaryota</taxon>
        <taxon>Sar</taxon>
        <taxon>Alveolata</taxon>
        <taxon>Dinophyceae</taxon>
        <taxon>Suessiales</taxon>
        <taxon>Symbiodiniaceae</taxon>
        <taxon>Symbiodinium</taxon>
    </lineage>
</organism>
<keyword evidence="2" id="KW-0472">Membrane</keyword>
<dbReference type="AlphaFoldDB" id="A0A812RI50"/>
<feature type="compositionally biased region" description="Basic residues" evidence="1">
    <location>
        <begin position="530"/>
        <end position="541"/>
    </location>
</feature>
<evidence type="ECO:0000313" key="4">
    <source>
        <dbReference type="Proteomes" id="UP000601435"/>
    </source>
</evidence>
<feature type="compositionally biased region" description="Basic and acidic residues" evidence="1">
    <location>
        <begin position="694"/>
        <end position="712"/>
    </location>
</feature>
<gene>
    <name evidence="3" type="ORF">SNEC2469_LOCUS12051</name>
</gene>
<feature type="transmembrane region" description="Helical" evidence="2">
    <location>
        <begin position="439"/>
        <end position="460"/>
    </location>
</feature>
<accession>A0A812RI50</accession>
<dbReference type="Proteomes" id="UP000601435">
    <property type="component" value="Unassembled WGS sequence"/>
</dbReference>
<keyword evidence="4" id="KW-1185">Reference proteome</keyword>
<evidence type="ECO:0000313" key="3">
    <source>
        <dbReference type="EMBL" id="CAE7438395.1"/>
    </source>
</evidence>
<keyword evidence="2" id="KW-0812">Transmembrane</keyword>
<evidence type="ECO:0000256" key="2">
    <source>
        <dbReference type="SAM" id="Phobius"/>
    </source>
</evidence>
<feature type="transmembrane region" description="Helical" evidence="2">
    <location>
        <begin position="344"/>
        <end position="365"/>
    </location>
</feature>